<proteinExistence type="predicted"/>
<evidence type="ECO:0000313" key="2">
    <source>
        <dbReference type="Proteomes" id="UP000712600"/>
    </source>
</evidence>
<dbReference type="EMBL" id="QGKX02000095">
    <property type="protein sequence ID" value="KAF3575306.1"/>
    <property type="molecule type" value="Genomic_DNA"/>
</dbReference>
<dbReference type="AlphaFoldDB" id="A0A8S9RRG2"/>
<protein>
    <submittedName>
        <fullName evidence="1">Uncharacterized protein</fullName>
    </submittedName>
</protein>
<accession>A0A8S9RRG2</accession>
<reference evidence="1" key="1">
    <citation type="submission" date="2019-12" db="EMBL/GenBank/DDBJ databases">
        <title>Genome sequencing and annotation of Brassica cretica.</title>
        <authorList>
            <person name="Studholme D.J."/>
            <person name="Sarris P."/>
        </authorList>
    </citation>
    <scope>NUCLEOTIDE SEQUENCE</scope>
    <source>
        <strain evidence="1">PFS-109/04</strain>
        <tissue evidence="1">Leaf</tissue>
    </source>
</reference>
<gene>
    <name evidence="1" type="ORF">F2Q69_00059494</name>
</gene>
<evidence type="ECO:0000313" key="1">
    <source>
        <dbReference type="EMBL" id="KAF3575306.1"/>
    </source>
</evidence>
<organism evidence="1 2">
    <name type="scientific">Brassica cretica</name>
    <name type="common">Mustard</name>
    <dbReference type="NCBI Taxonomy" id="69181"/>
    <lineage>
        <taxon>Eukaryota</taxon>
        <taxon>Viridiplantae</taxon>
        <taxon>Streptophyta</taxon>
        <taxon>Embryophyta</taxon>
        <taxon>Tracheophyta</taxon>
        <taxon>Spermatophyta</taxon>
        <taxon>Magnoliopsida</taxon>
        <taxon>eudicotyledons</taxon>
        <taxon>Gunneridae</taxon>
        <taxon>Pentapetalae</taxon>
        <taxon>rosids</taxon>
        <taxon>malvids</taxon>
        <taxon>Brassicales</taxon>
        <taxon>Brassicaceae</taxon>
        <taxon>Brassiceae</taxon>
        <taxon>Brassica</taxon>
    </lineage>
</organism>
<dbReference type="Proteomes" id="UP000712600">
    <property type="component" value="Unassembled WGS sequence"/>
</dbReference>
<name>A0A8S9RRG2_BRACR</name>
<comment type="caution">
    <text evidence="1">The sequence shown here is derived from an EMBL/GenBank/DDBJ whole genome shotgun (WGS) entry which is preliminary data.</text>
</comment>
<sequence>MVRGNVPANLRTLRQAFHGQDRSSTSSTKLGSVHSSSASTKLAPLAGLLAHSVGSAGSQLISTRRTVQVTGRWSGRIWEWFGLMSDPNPIGLGDGMQVAERAQPLAEGAHSLQVKPVRGARLTPSFSINIGSPLSISLSNSRVKIIIEIVEREKEKERESYGQEKGRVWWCLVPATLIVLGTDSDQEWEIKTRRRTWRTQTWFIRYVMGRGSINPNGWSL</sequence>